<dbReference type="PROSITE" id="PS51257">
    <property type="entry name" value="PROKAR_LIPOPROTEIN"/>
    <property type="match status" value="1"/>
</dbReference>
<dbReference type="EMBL" id="JACIDK010000001">
    <property type="protein sequence ID" value="MBB3890055.1"/>
    <property type="molecule type" value="Genomic_DNA"/>
</dbReference>
<dbReference type="Proteomes" id="UP000530564">
    <property type="component" value="Unassembled WGS sequence"/>
</dbReference>
<evidence type="ECO:0000256" key="1">
    <source>
        <dbReference type="SAM" id="SignalP"/>
    </source>
</evidence>
<comment type="caution">
    <text evidence="2">The sequence shown here is derived from an EMBL/GenBank/DDBJ whole genome shotgun (WGS) entry which is preliminary data.</text>
</comment>
<protein>
    <recommendedName>
        <fullName evidence="4">Lipoprotein</fullName>
    </recommendedName>
</protein>
<organism evidence="2 3">
    <name type="scientific">Phenylobacterium haematophilum</name>
    <dbReference type="NCBI Taxonomy" id="98513"/>
    <lineage>
        <taxon>Bacteria</taxon>
        <taxon>Pseudomonadati</taxon>
        <taxon>Pseudomonadota</taxon>
        <taxon>Alphaproteobacteria</taxon>
        <taxon>Caulobacterales</taxon>
        <taxon>Caulobacteraceae</taxon>
        <taxon>Phenylobacterium</taxon>
    </lineage>
</organism>
<keyword evidence="3" id="KW-1185">Reference proteome</keyword>
<feature type="chain" id="PRO_5032928478" description="Lipoprotein" evidence="1">
    <location>
        <begin position="21"/>
        <end position="199"/>
    </location>
</feature>
<dbReference type="RefSeq" id="WP_183769928.1">
    <property type="nucleotide sequence ID" value="NZ_JACIDK010000001.1"/>
</dbReference>
<gene>
    <name evidence="2" type="ORF">GGQ61_000752</name>
</gene>
<evidence type="ECO:0008006" key="4">
    <source>
        <dbReference type="Google" id="ProtNLM"/>
    </source>
</evidence>
<evidence type="ECO:0000313" key="3">
    <source>
        <dbReference type="Proteomes" id="UP000530564"/>
    </source>
</evidence>
<accession>A0A839ZUB3</accession>
<reference evidence="2 3" key="1">
    <citation type="submission" date="2020-08" db="EMBL/GenBank/DDBJ databases">
        <title>Genomic Encyclopedia of Type Strains, Phase IV (KMG-IV): sequencing the most valuable type-strain genomes for metagenomic binning, comparative biology and taxonomic classification.</title>
        <authorList>
            <person name="Goeker M."/>
        </authorList>
    </citation>
    <scope>NUCLEOTIDE SEQUENCE [LARGE SCALE GENOMIC DNA]</scope>
    <source>
        <strain evidence="2 3">DSM 21793</strain>
    </source>
</reference>
<keyword evidence="1" id="KW-0732">Signal</keyword>
<dbReference type="AlphaFoldDB" id="A0A839ZUB3"/>
<name>A0A839ZUB3_9CAUL</name>
<proteinExistence type="predicted"/>
<evidence type="ECO:0000313" key="2">
    <source>
        <dbReference type="EMBL" id="MBB3890055.1"/>
    </source>
</evidence>
<sequence>MRNALLATIGVALLAACSPAAEDAAVDQAKAPVAEPAVPVDPSFTGMRRPRGDEQFGYYLPVNEVKVGDYRLDNLHVAGQMGFNDWETGQRTKTYAPVMLEFVDITSPARKNALGNVVYSVKLKVLPDAYAVTDERIRLVGKHPKLGDVRLDVKLDPVALKKTKGVKGKDGLTVATGALQVGDTPFKDVAFTWRGGDWG</sequence>
<feature type="signal peptide" evidence="1">
    <location>
        <begin position="1"/>
        <end position="20"/>
    </location>
</feature>